<dbReference type="EMBL" id="LR778301">
    <property type="protein sequence ID" value="CAB1368878.1"/>
    <property type="molecule type" value="Genomic_DNA"/>
</dbReference>
<keyword evidence="7 9" id="KW-0573">Peptidoglycan synthesis</keyword>
<gene>
    <name evidence="12" type="ORF">DENOEST_1713</name>
</gene>
<evidence type="ECO:0000256" key="4">
    <source>
        <dbReference type="ARBA" id="ARBA00022679"/>
    </source>
</evidence>
<dbReference type="Gene3D" id="3.40.630.30">
    <property type="match status" value="1"/>
</dbReference>
<evidence type="ECO:0000256" key="6">
    <source>
        <dbReference type="ARBA" id="ARBA00022960"/>
    </source>
</evidence>
<dbReference type="GO" id="GO:0018104">
    <property type="term" value="P:peptidoglycan-protein cross-linking"/>
    <property type="evidence" value="ECO:0007669"/>
    <property type="project" value="TreeGrafter"/>
</dbReference>
<comment type="pathway">
    <text evidence="1 9">Cell wall biogenesis; peptidoglycan biosynthesis.</text>
</comment>
<dbReference type="GO" id="GO:0071555">
    <property type="term" value="P:cell wall organization"/>
    <property type="evidence" value="ECO:0007669"/>
    <property type="project" value="UniProtKB-UniRule"/>
</dbReference>
<dbReference type="PANTHER" id="PTHR30582:SF24">
    <property type="entry name" value="L,D-TRANSPEPTIDASE ERFK_SRFK-RELATED"/>
    <property type="match status" value="1"/>
</dbReference>
<evidence type="ECO:0000259" key="11">
    <source>
        <dbReference type="PROSITE" id="PS52029"/>
    </source>
</evidence>
<evidence type="ECO:0000256" key="1">
    <source>
        <dbReference type="ARBA" id="ARBA00004752"/>
    </source>
</evidence>
<evidence type="ECO:0000256" key="7">
    <source>
        <dbReference type="ARBA" id="ARBA00022984"/>
    </source>
</evidence>
<sequence>MMRIRISILSQCIEIYDDNDFFYRRYSISTAKNGAGEQRGSFRTPRGRHLIRAKIGAGQPENAVFVGRRPTGEIWTPELAAAHPGRDWILTRILWLSGREPGVNRLGDVDTMRRYIYLHGSPDTVEMGSPGSIGCVRMRNRDIIELFNLVPPYTPVDIVEFRVDGAQTETGAPTASAYGPAGEPLGSGHLRVDGCIDGLAVLEPWRGKGVGTALLDRLQESAAERSMGQVWLDVPRARTEFFQRLGFRQQGEAFLDSGIPCLRMIRQLPSVS</sequence>
<dbReference type="Proteomes" id="UP000515733">
    <property type="component" value="Chromosome"/>
</dbReference>
<keyword evidence="6 9" id="KW-0133">Cell shape</keyword>
<dbReference type="SUPFAM" id="SSF141523">
    <property type="entry name" value="L,D-transpeptidase catalytic domain-like"/>
    <property type="match status" value="1"/>
</dbReference>
<dbReference type="Pfam" id="PF03734">
    <property type="entry name" value="YkuD"/>
    <property type="match status" value="1"/>
</dbReference>
<dbReference type="SUPFAM" id="SSF55729">
    <property type="entry name" value="Acyl-CoA N-acyltransferases (Nat)"/>
    <property type="match status" value="1"/>
</dbReference>
<proteinExistence type="inferred from homology"/>
<dbReference type="AlphaFoldDB" id="A0A6S6Y8Q8"/>
<evidence type="ECO:0000256" key="2">
    <source>
        <dbReference type="ARBA" id="ARBA00005992"/>
    </source>
</evidence>
<name>A0A6S6Y8Q8_9PROT</name>
<dbReference type="InterPro" id="IPR005490">
    <property type="entry name" value="LD_TPept_cat_dom"/>
</dbReference>
<comment type="similarity">
    <text evidence="2">Belongs to the YkuD family.</text>
</comment>
<feature type="active site" description="Nucleophile" evidence="9">
    <location>
        <position position="135"/>
    </location>
</feature>
<keyword evidence="13" id="KW-1185">Reference proteome</keyword>
<accession>A0A6S6Y8Q8</accession>
<feature type="active site" description="Proton donor/acceptor" evidence="9">
    <location>
        <position position="119"/>
    </location>
</feature>
<dbReference type="GO" id="GO:0005576">
    <property type="term" value="C:extracellular region"/>
    <property type="evidence" value="ECO:0007669"/>
    <property type="project" value="TreeGrafter"/>
</dbReference>
<dbReference type="InterPro" id="IPR050979">
    <property type="entry name" value="LD-transpeptidase"/>
</dbReference>
<evidence type="ECO:0000256" key="3">
    <source>
        <dbReference type="ARBA" id="ARBA00022676"/>
    </source>
</evidence>
<evidence type="ECO:0000256" key="9">
    <source>
        <dbReference type="PROSITE-ProRule" id="PRU01373"/>
    </source>
</evidence>
<dbReference type="KEGG" id="doe:DENOEST_1713"/>
<dbReference type="InterPro" id="IPR038063">
    <property type="entry name" value="Transpep_catalytic_dom"/>
</dbReference>
<protein>
    <submittedName>
        <fullName evidence="12">Uncharacterized protein</fullName>
    </submittedName>
</protein>
<dbReference type="CDD" id="cd04301">
    <property type="entry name" value="NAT_SF"/>
    <property type="match status" value="1"/>
</dbReference>
<dbReference type="GO" id="GO:0016757">
    <property type="term" value="F:glycosyltransferase activity"/>
    <property type="evidence" value="ECO:0007669"/>
    <property type="project" value="UniProtKB-KW"/>
</dbReference>
<dbReference type="PANTHER" id="PTHR30582">
    <property type="entry name" value="L,D-TRANSPEPTIDASE"/>
    <property type="match status" value="1"/>
</dbReference>
<evidence type="ECO:0000256" key="5">
    <source>
        <dbReference type="ARBA" id="ARBA00022801"/>
    </source>
</evidence>
<dbReference type="CDD" id="cd16913">
    <property type="entry name" value="YkuD_like"/>
    <property type="match status" value="1"/>
</dbReference>
<keyword evidence="5" id="KW-0378">Hydrolase</keyword>
<dbReference type="UniPathway" id="UPA00219"/>
<organism evidence="12 13">
    <name type="scientific">Denitratisoma oestradiolicum</name>
    <dbReference type="NCBI Taxonomy" id="311182"/>
    <lineage>
        <taxon>Bacteria</taxon>
        <taxon>Pseudomonadati</taxon>
        <taxon>Pseudomonadota</taxon>
        <taxon>Betaproteobacteria</taxon>
        <taxon>Nitrosomonadales</taxon>
        <taxon>Sterolibacteriaceae</taxon>
        <taxon>Denitratisoma</taxon>
    </lineage>
</organism>
<dbReference type="PROSITE" id="PS51186">
    <property type="entry name" value="GNAT"/>
    <property type="match status" value="1"/>
</dbReference>
<dbReference type="GO" id="GO:0016747">
    <property type="term" value="F:acyltransferase activity, transferring groups other than amino-acyl groups"/>
    <property type="evidence" value="ECO:0007669"/>
    <property type="project" value="InterPro"/>
</dbReference>
<keyword evidence="8 9" id="KW-0961">Cell wall biogenesis/degradation</keyword>
<feature type="domain" description="N-acetyltransferase" evidence="10">
    <location>
        <begin position="133"/>
        <end position="269"/>
    </location>
</feature>
<evidence type="ECO:0000313" key="13">
    <source>
        <dbReference type="Proteomes" id="UP000515733"/>
    </source>
</evidence>
<reference evidence="12 13" key="1">
    <citation type="submission" date="2020-03" db="EMBL/GenBank/DDBJ databases">
        <authorList>
            <consortium name="Genoscope - CEA"/>
            <person name="William W."/>
        </authorList>
    </citation>
    <scope>NUCLEOTIDE SEQUENCE [LARGE SCALE GENOMIC DNA]</scope>
    <source>
        <strain evidence="13">DSM 16959</strain>
    </source>
</reference>
<keyword evidence="3" id="KW-0328">Glycosyltransferase</keyword>
<dbReference type="InterPro" id="IPR016181">
    <property type="entry name" value="Acyl_CoA_acyltransferase"/>
</dbReference>
<evidence type="ECO:0000313" key="12">
    <source>
        <dbReference type="EMBL" id="CAB1368878.1"/>
    </source>
</evidence>
<evidence type="ECO:0000256" key="8">
    <source>
        <dbReference type="ARBA" id="ARBA00023316"/>
    </source>
</evidence>
<dbReference type="PROSITE" id="PS52029">
    <property type="entry name" value="LD_TPASE"/>
    <property type="match status" value="1"/>
</dbReference>
<evidence type="ECO:0000259" key="10">
    <source>
        <dbReference type="PROSITE" id="PS51186"/>
    </source>
</evidence>
<dbReference type="Pfam" id="PF13673">
    <property type="entry name" value="Acetyltransf_10"/>
    <property type="match status" value="1"/>
</dbReference>
<dbReference type="GO" id="GO:0071972">
    <property type="term" value="F:peptidoglycan L,D-transpeptidase activity"/>
    <property type="evidence" value="ECO:0007669"/>
    <property type="project" value="TreeGrafter"/>
</dbReference>
<dbReference type="InterPro" id="IPR000182">
    <property type="entry name" value="GNAT_dom"/>
</dbReference>
<dbReference type="Gene3D" id="2.40.440.10">
    <property type="entry name" value="L,D-transpeptidase catalytic domain-like"/>
    <property type="match status" value="1"/>
</dbReference>
<keyword evidence="4" id="KW-0808">Transferase</keyword>
<feature type="domain" description="L,D-TPase catalytic" evidence="11">
    <location>
        <begin position="2"/>
        <end position="159"/>
    </location>
</feature>
<dbReference type="GO" id="GO:0008360">
    <property type="term" value="P:regulation of cell shape"/>
    <property type="evidence" value="ECO:0007669"/>
    <property type="project" value="UniProtKB-UniRule"/>
</dbReference>